<dbReference type="InterPro" id="IPR001202">
    <property type="entry name" value="WW_dom"/>
</dbReference>
<dbReference type="PROSITE" id="PS50020">
    <property type="entry name" value="WW_DOMAIN_2"/>
    <property type="match status" value="1"/>
</dbReference>
<protein>
    <submittedName>
        <fullName evidence="3">Minor tail protein</fullName>
    </submittedName>
</protein>
<accession>A0A8S5MHB0</accession>
<proteinExistence type="predicted"/>
<name>A0A8S5MHB0_9CAUD</name>
<reference evidence="3" key="1">
    <citation type="journal article" date="2021" name="Proc. Natl. Acad. Sci. U.S.A.">
        <title>A Catalog of Tens of Thousands of Viruses from Human Metagenomes Reveals Hidden Associations with Chronic Diseases.</title>
        <authorList>
            <person name="Tisza M.J."/>
            <person name="Buck C.B."/>
        </authorList>
    </citation>
    <scope>NUCLEOTIDE SEQUENCE</scope>
    <source>
        <strain evidence="3">Cthmz15</strain>
    </source>
</reference>
<dbReference type="EMBL" id="BK014905">
    <property type="protein sequence ID" value="DAD81608.1"/>
    <property type="molecule type" value="Genomic_DNA"/>
</dbReference>
<keyword evidence="1" id="KW-0175">Coiled coil</keyword>
<evidence type="ECO:0000256" key="1">
    <source>
        <dbReference type="SAM" id="Coils"/>
    </source>
</evidence>
<feature type="coiled-coil region" evidence="1">
    <location>
        <begin position="15"/>
        <end position="126"/>
    </location>
</feature>
<organism evidence="3">
    <name type="scientific">Myoviridae sp. cthmz15</name>
    <dbReference type="NCBI Taxonomy" id="2826684"/>
    <lineage>
        <taxon>Viruses</taxon>
        <taxon>Duplodnaviria</taxon>
        <taxon>Heunggongvirae</taxon>
        <taxon>Uroviricota</taxon>
        <taxon>Caudoviricetes</taxon>
    </lineage>
</organism>
<evidence type="ECO:0000259" key="2">
    <source>
        <dbReference type="PROSITE" id="PS50020"/>
    </source>
</evidence>
<sequence length="555" mass="59924">MAVRTISTSIKLEGEQEFKKQMSAVNSELKTLKSEMSLATAEFKGQANSMEALTTKGRLLQQQYDQQKAKVQALEQAVQDAAAAYGDADKRTDDYRRQLNYAKTALVNLNSEIQQNEKYLDEAKRSADQCATSIDEYGREVKQAAQNSSELSVSPFSGLDSAVSGLGSLKGALLGGAAAGAVVGGIQAVAGAITEVVDASAEYRKIMGTLEVSSQAAGYTAEQTAQTYKRLYSVLGDTQTAATTTANLQAIGLSQEQLMLITDSAIGAWARYGDSIPIDGLAEAINETIQAGQVTGTFADVLNWAGTSEDDFNAKLAAANSTTERANIVLQELTRQGLAEAGQAWIDTNDDIVAANESQRKFEEAQAELGEKLSPVRDFLRDLGTEGFEFLSGAIDDATQAIRDLGDWWDQTRPKLEKGWDKFFGIEEGSYYMMQEDGSYGWSKPDGSHAMGLNYVPWDGYIAMLHQGERVLTAEQARVMDSIWGGGTQQPSGVTTGDLQRVTASAINALGTLGNGGGTYKIVLQMNVNGKEFYRQTIDDLRAVDKERPEVLDDV</sequence>
<feature type="domain" description="WW" evidence="2">
    <location>
        <begin position="414"/>
        <end position="447"/>
    </location>
</feature>
<evidence type="ECO:0000313" key="3">
    <source>
        <dbReference type="EMBL" id="DAD81608.1"/>
    </source>
</evidence>
<dbReference type="SUPFAM" id="SSF57997">
    <property type="entry name" value="Tropomyosin"/>
    <property type="match status" value="1"/>
</dbReference>
<dbReference type="Gene3D" id="1.10.287.1490">
    <property type="match status" value="1"/>
</dbReference>